<proteinExistence type="predicted"/>
<dbReference type="Proteomes" id="UP000315440">
    <property type="component" value="Unassembled WGS sequence"/>
</dbReference>
<evidence type="ECO:0000256" key="1">
    <source>
        <dbReference type="SAM" id="SignalP"/>
    </source>
</evidence>
<name>A0A5C5ZNL7_9BACT</name>
<accession>A0A5C5ZNL7</accession>
<feature type="signal peptide" evidence="1">
    <location>
        <begin position="1"/>
        <end position="32"/>
    </location>
</feature>
<sequence length="321" mass="32624" precursor="true">MTPTPVPTPRKAAGILIAAALVFVGWTASATAVEFNTPPDSIDALVQTTSSEGDHYVVGDGVTVNVNGNTSDLPFLVTSGGAVNLTPSLSPDHFAEGAYAVSEGGAVGVSSGTLFDYAGRSGSRLSVDGGTVVYASAQGGSEVEINDGTIYTLSVFEGHVTMSGGKLLDLILGGVSDVEPSVFDVLGGDLGESITWIGSLSTMNLRGGAHDYSTLWLVVDGVLNLYGTDFVVDGSPISLAAGEQIVVPDRNVTYAGVLEDGSPFDFYLADESDGGIGGIRVPNGGVVRLIGAIPEPSALALIVLAHAAIAGLGRRVAIVRE</sequence>
<evidence type="ECO:0008006" key="4">
    <source>
        <dbReference type="Google" id="ProtNLM"/>
    </source>
</evidence>
<organism evidence="2 3">
    <name type="scientific">Pseudobythopirellula maris</name>
    <dbReference type="NCBI Taxonomy" id="2527991"/>
    <lineage>
        <taxon>Bacteria</taxon>
        <taxon>Pseudomonadati</taxon>
        <taxon>Planctomycetota</taxon>
        <taxon>Planctomycetia</taxon>
        <taxon>Pirellulales</taxon>
        <taxon>Lacipirellulaceae</taxon>
        <taxon>Pseudobythopirellula</taxon>
    </lineage>
</organism>
<gene>
    <name evidence="2" type="ORF">Mal64_25840</name>
</gene>
<keyword evidence="1" id="KW-0732">Signal</keyword>
<keyword evidence="3" id="KW-1185">Reference proteome</keyword>
<protein>
    <recommendedName>
        <fullName evidence="4">PEP-CTERM protein-sorting domain-containing protein</fullName>
    </recommendedName>
</protein>
<dbReference type="EMBL" id="SJPQ01000002">
    <property type="protein sequence ID" value="TWT89092.1"/>
    <property type="molecule type" value="Genomic_DNA"/>
</dbReference>
<comment type="caution">
    <text evidence="2">The sequence shown here is derived from an EMBL/GenBank/DDBJ whole genome shotgun (WGS) entry which is preliminary data.</text>
</comment>
<dbReference type="RefSeq" id="WP_146400699.1">
    <property type="nucleotide sequence ID" value="NZ_SJPQ01000002.1"/>
</dbReference>
<feature type="chain" id="PRO_5022945111" description="PEP-CTERM protein-sorting domain-containing protein" evidence="1">
    <location>
        <begin position="33"/>
        <end position="321"/>
    </location>
</feature>
<reference evidence="2 3" key="1">
    <citation type="submission" date="2019-02" db="EMBL/GenBank/DDBJ databases">
        <title>Deep-cultivation of Planctomycetes and their phenomic and genomic characterization uncovers novel biology.</title>
        <authorList>
            <person name="Wiegand S."/>
            <person name="Jogler M."/>
            <person name="Boedeker C."/>
            <person name="Pinto D."/>
            <person name="Vollmers J."/>
            <person name="Rivas-Marin E."/>
            <person name="Kohn T."/>
            <person name="Peeters S.H."/>
            <person name="Heuer A."/>
            <person name="Rast P."/>
            <person name="Oberbeckmann S."/>
            <person name="Bunk B."/>
            <person name="Jeske O."/>
            <person name="Meyerdierks A."/>
            <person name="Storesund J.E."/>
            <person name="Kallscheuer N."/>
            <person name="Luecker S."/>
            <person name="Lage O.M."/>
            <person name="Pohl T."/>
            <person name="Merkel B.J."/>
            <person name="Hornburger P."/>
            <person name="Mueller R.-W."/>
            <person name="Bruemmer F."/>
            <person name="Labrenz M."/>
            <person name="Spormann A.M."/>
            <person name="Op Den Camp H."/>
            <person name="Overmann J."/>
            <person name="Amann R."/>
            <person name="Jetten M.S.M."/>
            <person name="Mascher T."/>
            <person name="Medema M.H."/>
            <person name="Devos D.P."/>
            <person name="Kaster A.-K."/>
            <person name="Ovreas L."/>
            <person name="Rohde M."/>
            <person name="Galperin M.Y."/>
            <person name="Jogler C."/>
        </authorList>
    </citation>
    <scope>NUCLEOTIDE SEQUENCE [LARGE SCALE GENOMIC DNA]</scope>
    <source>
        <strain evidence="2 3">Mal64</strain>
    </source>
</reference>
<evidence type="ECO:0000313" key="3">
    <source>
        <dbReference type="Proteomes" id="UP000315440"/>
    </source>
</evidence>
<dbReference type="AlphaFoldDB" id="A0A5C5ZNL7"/>
<evidence type="ECO:0000313" key="2">
    <source>
        <dbReference type="EMBL" id="TWT89092.1"/>
    </source>
</evidence>
<dbReference type="OrthoDB" id="272551at2"/>